<dbReference type="GO" id="GO:0004016">
    <property type="term" value="F:adenylate cyclase activity"/>
    <property type="evidence" value="ECO:0007669"/>
    <property type="project" value="UniProtKB-ARBA"/>
</dbReference>
<dbReference type="EMBL" id="JAGIZA010000018">
    <property type="protein sequence ID" value="MBP0495538.1"/>
    <property type="molecule type" value="Genomic_DNA"/>
</dbReference>
<dbReference type="GO" id="GO:0035556">
    <property type="term" value="P:intracellular signal transduction"/>
    <property type="evidence" value="ECO:0007669"/>
    <property type="project" value="InterPro"/>
</dbReference>
<dbReference type="Pfam" id="PF05226">
    <property type="entry name" value="CHASE2"/>
    <property type="match status" value="1"/>
</dbReference>
<evidence type="ECO:0000256" key="1">
    <source>
        <dbReference type="SAM" id="Phobius"/>
    </source>
</evidence>
<gene>
    <name evidence="3" type="ORF">J5Y10_22320</name>
</gene>
<feature type="transmembrane region" description="Helical" evidence="1">
    <location>
        <begin position="381"/>
        <end position="400"/>
    </location>
</feature>
<feature type="domain" description="Guanylate cyclase" evidence="2">
    <location>
        <begin position="440"/>
        <end position="572"/>
    </location>
</feature>
<evidence type="ECO:0000313" key="4">
    <source>
        <dbReference type="Proteomes" id="UP000677537"/>
    </source>
</evidence>
<name>A0A940S9Q6_9PROT</name>
<dbReference type="SMART" id="SM01080">
    <property type="entry name" value="CHASE2"/>
    <property type="match status" value="1"/>
</dbReference>
<dbReference type="SUPFAM" id="SSF55073">
    <property type="entry name" value="Nucleotide cyclase"/>
    <property type="match status" value="1"/>
</dbReference>
<dbReference type="PROSITE" id="PS50125">
    <property type="entry name" value="GUANYLATE_CYCLASE_2"/>
    <property type="match status" value="1"/>
</dbReference>
<evidence type="ECO:0000313" key="3">
    <source>
        <dbReference type="EMBL" id="MBP0495538.1"/>
    </source>
</evidence>
<dbReference type="Gene3D" id="3.30.70.1230">
    <property type="entry name" value="Nucleotide cyclase"/>
    <property type="match status" value="1"/>
</dbReference>
<accession>A0A940S9Q6</accession>
<dbReference type="Proteomes" id="UP000677537">
    <property type="component" value="Unassembled WGS sequence"/>
</dbReference>
<dbReference type="SMART" id="SM00044">
    <property type="entry name" value="CYCc"/>
    <property type="match status" value="1"/>
</dbReference>
<dbReference type="InterPro" id="IPR007890">
    <property type="entry name" value="CHASE2"/>
</dbReference>
<feature type="transmembrane region" description="Helical" evidence="1">
    <location>
        <begin position="354"/>
        <end position="375"/>
    </location>
</feature>
<dbReference type="AlphaFoldDB" id="A0A940S9Q6"/>
<reference evidence="3" key="1">
    <citation type="submission" date="2021-03" db="EMBL/GenBank/DDBJ databases">
        <authorList>
            <person name="So Y."/>
        </authorList>
    </citation>
    <scope>NUCLEOTIDE SEQUENCE</scope>
    <source>
        <strain evidence="3">SG15</strain>
    </source>
</reference>
<protein>
    <submittedName>
        <fullName evidence="3">CHASE2 domain-containing protein</fullName>
    </submittedName>
</protein>
<dbReference type="CDD" id="cd07302">
    <property type="entry name" value="CHD"/>
    <property type="match status" value="1"/>
</dbReference>
<organism evidence="3 4">
    <name type="scientific">Roseomonas indoligenes</name>
    <dbReference type="NCBI Taxonomy" id="2820811"/>
    <lineage>
        <taxon>Bacteria</taxon>
        <taxon>Pseudomonadati</taxon>
        <taxon>Pseudomonadota</taxon>
        <taxon>Alphaproteobacteria</taxon>
        <taxon>Acetobacterales</taxon>
        <taxon>Roseomonadaceae</taxon>
        <taxon>Roseomonas</taxon>
    </lineage>
</organism>
<dbReference type="InterPro" id="IPR001054">
    <property type="entry name" value="A/G_cyclase"/>
</dbReference>
<keyword evidence="1" id="KW-0472">Membrane</keyword>
<keyword evidence="1" id="KW-0812">Transmembrane</keyword>
<feature type="transmembrane region" description="Helical" evidence="1">
    <location>
        <begin position="325"/>
        <end position="342"/>
    </location>
</feature>
<dbReference type="RefSeq" id="WP_209376334.1">
    <property type="nucleotide sequence ID" value="NZ_JAGIZA010000018.1"/>
</dbReference>
<dbReference type="InterPro" id="IPR050697">
    <property type="entry name" value="Adenylyl/Guanylyl_Cyclase_3/4"/>
</dbReference>
<dbReference type="Pfam" id="PF00211">
    <property type="entry name" value="Guanylate_cyc"/>
    <property type="match status" value="1"/>
</dbReference>
<proteinExistence type="predicted"/>
<keyword evidence="1" id="KW-1133">Transmembrane helix</keyword>
<sequence length="681" mass="70211">MPRAEAGALRGPGRLLRRRAVRALLSAQAVAVLVLLARGAGLLQPVELAWYDAAMRQRAGSAESAEIGLVLADENDITRFGWPLPDGVLARLLSRLSEAGAAAVAVDLYRDRPVGEGSEALAAVLAAEPRILWAFRLGEEGRPGISPPPALRGTARAAFADVVADPGEVVRRALLAATEPESGRVVPSLGAALAARIAGARLRPAGEDLTFGEGRLRLLEEPFGPYAQLDAAGYQTLLDYRGTFRRLSIAEVIDGGAAALAGRGVVVGMDSLSVRDSFTTPLGTGLVRTAPMPGAAVHAHLAAGMLRVARGEAGPPAPPPRPAEYALVWAAAMLGAAIPLAAPPLGWATVAGGLAALSLAALLGGALLAFGLGLLLPAIPAALGLALSTGLSAWLLLGLGHRQRLQLHRSFEHYMDPRLVGAVLAAEIPPRLGGEHREITAIFTDIAGFTTLAEALPPERLAELLNAYFEGMAAAVMRHGGLVNDFIGDGMVALFGAPLVQPDHAERAVAAALAADSFAQGFAASLAAEGIPFGHTRIGVHSGLALVGNLGTRSRLKYGALGDTLNIAARLESLSRFTGTRLLVSAETAGRTPGRLHRLVGEVLLAGRTGRIGVLVPHAGSAEAAALHESAMGAIRAGDAGLAARRLETLAAMMPDDPVIAFHRARLAAGLCSLEVRPDGK</sequence>
<dbReference type="GO" id="GO:0006171">
    <property type="term" value="P:cAMP biosynthetic process"/>
    <property type="evidence" value="ECO:0007669"/>
    <property type="project" value="TreeGrafter"/>
</dbReference>
<dbReference type="PANTHER" id="PTHR43081">
    <property type="entry name" value="ADENYLATE CYCLASE, TERMINAL-DIFFERENTIATION SPECIFIC-RELATED"/>
    <property type="match status" value="1"/>
</dbReference>
<dbReference type="InterPro" id="IPR029787">
    <property type="entry name" value="Nucleotide_cyclase"/>
</dbReference>
<keyword evidence="4" id="KW-1185">Reference proteome</keyword>
<dbReference type="PANTHER" id="PTHR43081:SF20">
    <property type="entry name" value="TWO-COMPONENT RESPONSE REGULATOR"/>
    <property type="match status" value="1"/>
</dbReference>
<evidence type="ECO:0000259" key="2">
    <source>
        <dbReference type="PROSITE" id="PS50125"/>
    </source>
</evidence>
<comment type="caution">
    <text evidence="3">The sequence shown here is derived from an EMBL/GenBank/DDBJ whole genome shotgun (WGS) entry which is preliminary data.</text>
</comment>